<evidence type="ECO:0000256" key="2">
    <source>
        <dbReference type="ARBA" id="ARBA00022723"/>
    </source>
</evidence>
<dbReference type="RefSeq" id="WP_102382255.1">
    <property type="nucleotide sequence ID" value="NZ_MCZA01000084.1"/>
</dbReference>
<dbReference type="InterPro" id="IPR042211">
    <property type="entry name" value="CRISPR-assoc_Cas1_N"/>
</dbReference>
<proteinExistence type="inferred from homology"/>
<sequence length="315" mass="35567">MQTVFIDRKETDLSISNNQLRVKGTESEQTLPIMHIHSIVICCDCRLSSGFLRNIAKHDIALVCLNQRNINATFYSVPSGNGNIHRRLAQYEMSCEPQHKLRLARVIVAVKARSQRKALQSLAIARPELRTIAHREIKTITTNLVSLQSATDRAQLMGYEGVIAKSYFSAYTKQFAPSLAFVKRSKRPATDPVNATLSLSYTIAYYESIRACHAVGLDPLLGILHEPAYSRSSLACDLTELQRVAINAWVQALFAQQTLRAEHFSPVDERGCMMTKAGRSIYYPLLMEHMIPLRAKIRRHALWLAKYLDQVNKPS</sequence>
<keyword evidence="4 10" id="KW-0378">Hydrolase</keyword>
<dbReference type="HAMAP" id="MF_01470">
    <property type="entry name" value="Cas1"/>
    <property type="match status" value="1"/>
</dbReference>
<dbReference type="NCBIfam" id="TIGR00287">
    <property type="entry name" value="cas1"/>
    <property type="match status" value="1"/>
</dbReference>
<keyword evidence="5 10" id="KW-0460">Magnesium</keyword>
<keyword evidence="1 10" id="KW-0540">Nuclease</keyword>
<evidence type="ECO:0000256" key="1">
    <source>
        <dbReference type="ARBA" id="ARBA00022722"/>
    </source>
</evidence>
<feature type="binding site" evidence="10">
    <location>
        <position position="240"/>
    </location>
    <ligand>
        <name>Mn(2+)</name>
        <dbReference type="ChEBI" id="CHEBI:29035"/>
    </ligand>
</feature>
<keyword evidence="2 10" id="KW-0479">Metal-binding</keyword>
<dbReference type="PANTHER" id="PTHR34353:SF2">
    <property type="entry name" value="CRISPR-ASSOCIATED ENDONUCLEASE CAS1 1"/>
    <property type="match status" value="1"/>
</dbReference>
<keyword evidence="7 10" id="KW-0238">DNA-binding</keyword>
<evidence type="ECO:0000256" key="5">
    <source>
        <dbReference type="ARBA" id="ARBA00022842"/>
    </source>
</evidence>
<gene>
    <name evidence="10" type="primary">cas1</name>
    <name evidence="11" type="ORF">BCS93_16770</name>
</gene>
<comment type="similarity">
    <text evidence="10">Belongs to the CRISPR-associated endonuclease Cas1 family.</text>
</comment>
<dbReference type="Gene3D" id="1.20.120.920">
    <property type="entry name" value="CRISPR-associated endonuclease Cas1, C-terminal domain"/>
    <property type="match status" value="1"/>
</dbReference>
<name>A0AAP8MTY5_9VIBR</name>
<evidence type="ECO:0000256" key="10">
    <source>
        <dbReference type="HAMAP-Rule" id="MF_01470"/>
    </source>
</evidence>
<evidence type="ECO:0000256" key="9">
    <source>
        <dbReference type="ARBA" id="ARBA00038592"/>
    </source>
</evidence>
<dbReference type="GO" id="GO:0003677">
    <property type="term" value="F:DNA binding"/>
    <property type="evidence" value="ECO:0007669"/>
    <property type="project" value="UniProtKB-KW"/>
</dbReference>
<comment type="cofactor">
    <cofactor evidence="10">
        <name>Mg(2+)</name>
        <dbReference type="ChEBI" id="CHEBI:18420"/>
    </cofactor>
    <cofactor evidence="10">
        <name>Mn(2+)</name>
        <dbReference type="ChEBI" id="CHEBI:29035"/>
    </cofactor>
</comment>
<dbReference type="PANTHER" id="PTHR34353">
    <property type="entry name" value="CRISPR-ASSOCIATED ENDONUCLEASE CAS1 1"/>
    <property type="match status" value="1"/>
</dbReference>
<dbReference type="InterPro" id="IPR050646">
    <property type="entry name" value="Cas1"/>
</dbReference>
<dbReference type="InterPro" id="IPR042206">
    <property type="entry name" value="CRISPR-assoc_Cas1_C"/>
</dbReference>
<reference evidence="12" key="1">
    <citation type="submission" date="2016-07" db="EMBL/GenBank/DDBJ databases">
        <title>Nontailed viruses are major unrecognized killers of bacteria in the ocean.</title>
        <authorList>
            <person name="Kauffman K."/>
            <person name="Hussain F."/>
            <person name="Yang J."/>
            <person name="Arevalo P."/>
            <person name="Brown J."/>
            <person name="Cutler M."/>
            <person name="Kelly L."/>
            <person name="Polz M.F."/>
        </authorList>
    </citation>
    <scope>NUCLEOTIDE SEQUENCE [LARGE SCALE GENOMIC DNA]</scope>
    <source>
        <strain evidence="12">10N.222.49.A5</strain>
    </source>
</reference>
<evidence type="ECO:0000256" key="3">
    <source>
        <dbReference type="ARBA" id="ARBA00022759"/>
    </source>
</evidence>
<evidence type="ECO:0000256" key="7">
    <source>
        <dbReference type="ARBA" id="ARBA00023125"/>
    </source>
</evidence>
<dbReference type="GO" id="GO:0016787">
    <property type="term" value="F:hydrolase activity"/>
    <property type="evidence" value="ECO:0007669"/>
    <property type="project" value="UniProtKB-KW"/>
</dbReference>
<dbReference type="GO" id="GO:0051607">
    <property type="term" value="P:defense response to virus"/>
    <property type="evidence" value="ECO:0007669"/>
    <property type="project" value="UniProtKB-UniRule"/>
</dbReference>
<dbReference type="Proteomes" id="UP000235611">
    <property type="component" value="Unassembled WGS sequence"/>
</dbReference>
<dbReference type="Pfam" id="PF01867">
    <property type="entry name" value="Cas_Cas1"/>
    <property type="match status" value="1"/>
</dbReference>
<comment type="caution">
    <text evidence="11">The sequence shown here is derived from an EMBL/GenBank/DDBJ whole genome shotgun (WGS) entry which is preliminary data.</text>
</comment>
<dbReference type="GO" id="GO:0046872">
    <property type="term" value="F:metal ion binding"/>
    <property type="evidence" value="ECO:0007669"/>
    <property type="project" value="UniProtKB-UniRule"/>
</dbReference>
<evidence type="ECO:0000313" key="12">
    <source>
        <dbReference type="Proteomes" id="UP000235611"/>
    </source>
</evidence>
<dbReference type="CDD" id="cd09634">
    <property type="entry name" value="Cas1_I-II-III"/>
    <property type="match status" value="1"/>
</dbReference>
<keyword evidence="8 10" id="KW-0464">Manganese</keyword>
<feature type="binding site" evidence="10">
    <location>
        <position position="225"/>
    </location>
    <ligand>
        <name>Mn(2+)</name>
        <dbReference type="ChEBI" id="CHEBI:29035"/>
    </ligand>
</feature>
<feature type="binding site" evidence="10">
    <location>
        <position position="160"/>
    </location>
    <ligand>
        <name>Mn(2+)</name>
        <dbReference type="ChEBI" id="CHEBI:29035"/>
    </ligand>
</feature>
<evidence type="ECO:0000313" key="11">
    <source>
        <dbReference type="EMBL" id="PMP06887.1"/>
    </source>
</evidence>
<dbReference type="GO" id="GO:0043571">
    <property type="term" value="P:maintenance of CRISPR repeat elements"/>
    <property type="evidence" value="ECO:0007669"/>
    <property type="project" value="UniProtKB-UniRule"/>
</dbReference>
<comment type="function">
    <text evidence="10">CRISPR (clustered regularly interspaced short palindromic repeat), is an adaptive immune system that provides protection against mobile genetic elements (viruses, transposable elements and conjugative plasmids). CRISPR clusters contain spacers, sequences complementary to antecedent mobile elements, and target invading nucleic acids. CRISPR clusters are transcribed and processed into CRISPR RNA (crRNA). Acts as a dsDNA endonuclease. Involved in the integration of spacer DNA into the CRISPR cassette.</text>
</comment>
<keyword evidence="3 10" id="KW-0255">Endonuclease</keyword>
<dbReference type="EC" id="3.1.-.-" evidence="10"/>
<evidence type="ECO:0000256" key="6">
    <source>
        <dbReference type="ARBA" id="ARBA00023118"/>
    </source>
</evidence>
<protein>
    <recommendedName>
        <fullName evidence="10">CRISPR-associated endonuclease Cas1</fullName>
        <ecNumber evidence="10">3.1.-.-</ecNumber>
    </recommendedName>
</protein>
<dbReference type="GO" id="GO:0004519">
    <property type="term" value="F:endonuclease activity"/>
    <property type="evidence" value="ECO:0007669"/>
    <property type="project" value="UniProtKB-UniRule"/>
</dbReference>
<dbReference type="EMBL" id="MDBO01000115">
    <property type="protein sequence ID" value="PMP06887.1"/>
    <property type="molecule type" value="Genomic_DNA"/>
</dbReference>
<accession>A0AAP8MTY5</accession>
<dbReference type="InterPro" id="IPR002729">
    <property type="entry name" value="CRISPR-assoc_Cas1"/>
</dbReference>
<keyword evidence="6 10" id="KW-0051">Antiviral defense</keyword>
<dbReference type="AlphaFoldDB" id="A0AAP8MTY5"/>
<evidence type="ECO:0000256" key="4">
    <source>
        <dbReference type="ARBA" id="ARBA00022801"/>
    </source>
</evidence>
<evidence type="ECO:0000256" key="8">
    <source>
        <dbReference type="ARBA" id="ARBA00023211"/>
    </source>
</evidence>
<organism evidence="11 12">
    <name type="scientific">Vibrio breoganii</name>
    <dbReference type="NCBI Taxonomy" id="553239"/>
    <lineage>
        <taxon>Bacteria</taxon>
        <taxon>Pseudomonadati</taxon>
        <taxon>Pseudomonadota</taxon>
        <taxon>Gammaproteobacteria</taxon>
        <taxon>Vibrionales</taxon>
        <taxon>Vibrionaceae</taxon>
        <taxon>Vibrio</taxon>
    </lineage>
</organism>
<dbReference type="Gene3D" id="3.100.10.20">
    <property type="entry name" value="CRISPR-associated endonuclease Cas1, N-terminal domain"/>
    <property type="match status" value="1"/>
</dbReference>
<comment type="subunit">
    <text evidence="9 10">Homodimer, forms a heterotetramer with a Cas2 homodimer.</text>
</comment>